<evidence type="ECO:0000256" key="3">
    <source>
        <dbReference type="SAM" id="MobiDB-lite"/>
    </source>
</evidence>
<feature type="compositionally biased region" description="Gly residues" evidence="3">
    <location>
        <begin position="269"/>
        <end position="278"/>
    </location>
</feature>
<dbReference type="CDD" id="cd00052">
    <property type="entry name" value="EH"/>
    <property type="match status" value="2"/>
</dbReference>
<keyword evidence="7" id="KW-1185">Reference proteome</keyword>
<evidence type="ECO:0000256" key="2">
    <source>
        <dbReference type="SAM" id="Coils"/>
    </source>
</evidence>
<sequence>MDSFEQWFREADTDGDGKISGVEAVRFYQRSKLDKVTLRKIWDLSDTASIGVLTKEQFIASLRLVALAQNGGQLSSEVAKIFLGGGGPKQIPLILNPDGSHPVAKSVPQPALHPMPPQPAAQPVAQPGVWPSLSEAELAKYAALFRQTDTDGDGLVTGAEAVGILSKFGLKKEVLKAVWDLADTNSSGSLNEKEFVLSLYLVVRPPASSLQLRRRPHRTVFSEAPVRAAQAREGREMPACLPPGEFPPLPEAPSPTVSRPPPAPTPSSGGAGFSGGWGTNFMPSSAPVASPSSGPPSFGSVGSTSVTPASGYGADLGGTAGLASVHSFTASGGAAPPTASSTTSTAIVDADGFGTDFSAGGGGSASGFGTDFSAGGGGSTSGFGTDFSAGGGGSTSGFGADFSAGGGGSASGFGTDFSAGGGGSASGFGTDFSAGGGGANSAPLQGFGTAGGPSLGNAGAFTSKPEPYNQSSFTGLASGGGAGGMWTAQGARAGAAAVAQGTSGVPSLETGLKQQLSSMEAERITTLTQECAGMENDLQKQEEQVMSESQKVRMYNAKMQELVLFKSRCSSQMMQMNEKALRAKREADEAEQMYQTRATELQQMEASLQNQTQEVEVMEAAKQELHEKLQGLESREVEIAANATVNKEVFDADMARLRQAVLEAEARLATRVQEAEQQVLMKKEMQDKLDEYRISEAAAESELNRDKAQVQQLCLQLQALTPGPHGTAAILAQLGELVTPASAMFHAITERALAAGIPVQMNPHLLAALQQSSGILPGSPADWLELEDAGFVMVEQSSAAPGQRIITKTPRPSFNDGLHCGSSLPQEICSTSGFATIATSTAAADPPSHHKPRAAASPLAATFSTDSALLENLGTGPPSFSSTTSLEFPTSGFPANGDDLAGLSAGPPSFGTADGFGGSGGFGMTFFNSHAGQGSAPAVPHSTSSPLGASSNTAPSPAPDTFEEPFNPFRETASTPSDVAFEAPNPPKVYDFANFGPPTSQGMDAGLGASAGPTFSVSPPSGTPSGGETTFNPFLLAGEATDAAPPATTTSPGEPASTGAALVPVDDLAGWVAFG</sequence>
<keyword evidence="1" id="KW-0106">Calcium</keyword>
<feature type="domain" description="EF-hand" evidence="5">
    <location>
        <begin position="1"/>
        <end position="34"/>
    </location>
</feature>
<dbReference type="SMART" id="SM00027">
    <property type="entry name" value="EH"/>
    <property type="match status" value="2"/>
</dbReference>
<dbReference type="Gene3D" id="1.10.238.10">
    <property type="entry name" value="EF-hand"/>
    <property type="match status" value="2"/>
</dbReference>
<evidence type="ECO:0000256" key="1">
    <source>
        <dbReference type="ARBA" id="ARBA00022837"/>
    </source>
</evidence>
<keyword evidence="2" id="KW-0175">Coiled coil</keyword>
<gene>
    <name evidence="6" type="ORF">CYMTET_44734</name>
</gene>
<dbReference type="SUPFAM" id="SSF47473">
    <property type="entry name" value="EF-hand"/>
    <property type="match status" value="1"/>
</dbReference>
<feature type="region of interest" description="Disordered" evidence="3">
    <location>
        <begin position="932"/>
        <end position="984"/>
    </location>
</feature>
<comment type="caution">
    <text evidence="6">The sequence shown here is derived from an EMBL/GenBank/DDBJ whole genome shotgun (WGS) entry which is preliminary data.</text>
</comment>
<evidence type="ECO:0008006" key="8">
    <source>
        <dbReference type="Google" id="ProtNLM"/>
    </source>
</evidence>
<feature type="domain" description="EF-hand" evidence="5">
    <location>
        <begin position="136"/>
        <end position="171"/>
    </location>
</feature>
<accession>A0AAE0C0U9</accession>
<feature type="domain" description="EF-hand" evidence="5">
    <location>
        <begin position="172"/>
        <end position="205"/>
    </location>
</feature>
<dbReference type="InterPro" id="IPR000261">
    <property type="entry name" value="EH_dom"/>
</dbReference>
<dbReference type="SMART" id="SM00054">
    <property type="entry name" value="EFh"/>
    <property type="match status" value="3"/>
</dbReference>
<dbReference type="EMBL" id="LGRX02030380">
    <property type="protein sequence ID" value="KAK3245714.1"/>
    <property type="molecule type" value="Genomic_DNA"/>
</dbReference>
<dbReference type="GO" id="GO:0006897">
    <property type="term" value="P:endocytosis"/>
    <property type="evidence" value="ECO:0007669"/>
    <property type="project" value="TreeGrafter"/>
</dbReference>
<evidence type="ECO:0000259" key="4">
    <source>
        <dbReference type="PROSITE" id="PS50031"/>
    </source>
</evidence>
<feature type="domain" description="EH" evidence="4">
    <location>
        <begin position="1"/>
        <end position="102"/>
    </location>
</feature>
<organism evidence="6 7">
    <name type="scientific">Cymbomonas tetramitiformis</name>
    <dbReference type="NCBI Taxonomy" id="36881"/>
    <lineage>
        <taxon>Eukaryota</taxon>
        <taxon>Viridiplantae</taxon>
        <taxon>Chlorophyta</taxon>
        <taxon>Pyramimonadophyceae</taxon>
        <taxon>Pyramimonadales</taxon>
        <taxon>Pyramimonadaceae</taxon>
        <taxon>Cymbomonas</taxon>
    </lineage>
</organism>
<evidence type="ECO:0000313" key="7">
    <source>
        <dbReference type="Proteomes" id="UP001190700"/>
    </source>
</evidence>
<dbReference type="PROSITE" id="PS00018">
    <property type="entry name" value="EF_HAND_1"/>
    <property type="match status" value="1"/>
</dbReference>
<feature type="region of interest" description="Disordered" evidence="3">
    <location>
        <begin position="227"/>
        <end position="304"/>
    </location>
</feature>
<dbReference type="PROSITE" id="PS50222">
    <property type="entry name" value="EF_HAND_2"/>
    <property type="match status" value="3"/>
</dbReference>
<name>A0AAE0C0U9_9CHLO</name>
<feature type="coiled-coil region" evidence="2">
    <location>
        <begin position="524"/>
        <end position="635"/>
    </location>
</feature>
<feature type="domain" description="EH" evidence="4">
    <location>
        <begin position="137"/>
        <end position="252"/>
    </location>
</feature>
<dbReference type="AlphaFoldDB" id="A0AAE0C0U9"/>
<reference evidence="6 7" key="1">
    <citation type="journal article" date="2015" name="Genome Biol. Evol.">
        <title>Comparative Genomics of a Bacterivorous Green Alga Reveals Evolutionary Causalities and Consequences of Phago-Mixotrophic Mode of Nutrition.</title>
        <authorList>
            <person name="Burns J.A."/>
            <person name="Paasch A."/>
            <person name="Narechania A."/>
            <person name="Kim E."/>
        </authorList>
    </citation>
    <scope>NUCLEOTIDE SEQUENCE [LARGE SCALE GENOMIC DNA]</scope>
    <source>
        <strain evidence="6 7">PLY_AMNH</strain>
    </source>
</reference>
<feature type="region of interest" description="Disordered" evidence="3">
    <location>
        <begin position="873"/>
        <end position="906"/>
    </location>
</feature>
<feature type="compositionally biased region" description="Pro residues" evidence="3">
    <location>
        <begin position="240"/>
        <end position="265"/>
    </location>
</feature>
<dbReference type="GO" id="GO:0005737">
    <property type="term" value="C:cytoplasm"/>
    <property type="evidence" value="ECO:0007669"/>
    <property type="project" value="TreeGrafter"/>
</dbReference>
<proteinExistence type="predicted"/>
<protein>
    <recommendedName>
        <fullName evidence="8">Epidermal growth factor receptor substrate 15</fullName>
    </recommendedName>
</protein>
<dbReference type="GO" id="GO:0005886">
    <property type="term" value="C:plasma membrane"/>
    <property type="evidence" value="ECO:0007669"/>
    <property type="project" value="TreeGrafter"/>
</dbReference>
<dbReference type="PANTHER" id="PTHR11216:SF170">
    <property type="entry name" value="DYNAMIN ASSOCIATED PROTEIN 160, ISOFORM D"/>
    <property type="match status" value="1"/>
</dbReference>
<dbReference type="InterPro" id="IPR011992">
    <property type="entry name" value="EF-hand-dom_pair"/>
</dbReference>
<dbReference type="Pfam" id="PF12763">
    <property type="entry name" value="EH"/>
    <property type="match status" value="2"/>
</dbReference>
<dbReference type="PROSITE" id="PS50031">
    <property type="entry name" value="EH"/>
    <property type="match status" value="2"/>
</dbReference>
<dbReference type="GO" id="GO:0005509">
    <property type="term" value="F:calcium ion binding"/>
    <property type="evidence" value="ECO:0007669"/>
    <property type="project" value="InterPro"/>
</dbReference>
<evidence type="ECO:0000313" key="6">
    <source>
        <dbReference type="EMBL" id="KAK3245714.1"/>
    </source>
</evidence>
<dbReference type="Proteomes" id="UP001190700">
    <property type="component" value="Unassembled WGS sequence"/>
</dbReference>
<feature type="compositionally biased region" description="Polar residues" evidence="3">
    <location>
        <begin position="941"/>
        <end position="955"/>
    </location>
</feature>
<feature type="compositionally biased region" description="Low complexity" evidence="3">
    <location>
        <begin position="283"/>
        <end position="304"/>
    </location>
</feature>
<dbReference type="GO" id="GO:0016197">
    <property type="term" value="P:endosomal transport"/>
    <property type="evidence" value="ECO:0007669"/>
    <property type="project" value="TreeGrafter"/>
</dbReference>
<feature type="compositionally biased region" description="Low complexity" evidence="3">
    <location>
        <begin position="874"/>
        <end position="885"/>
    </location>
</feature>
<evidence type="ECO:0000259" key="5">
    <source>
        <dbReference type="PROSITE" id="PS50222"/>
    </source>
</evidence>
<dbReference type="InterPro" id="IPR018247">
    <property type="entry name" value="EF_Hand_1_Ca_BS"/>
</dbReference>
<dbReference type="InterPro" id="IPR002048">
    <property type="entry name" value="EF_hand_dom"/>
</dbReference>
<dbReference type="PANTHER" id="PTHR11216">
    <property type="entry name" value="EH DOMAIN"/>
    <property type="match status" value="1"/>
</dbReference>